<feature type="compositionally biased region" description="Low complexity" evidence="2">
    <location>
        <begin position="553"/>
        <end position="569"/>
    </location>
</feature>
<keyword evidence="1" id="KW-0539">Nucleus</keyword>
<evidence type="ECO:0000256" key="1">
    <source>
        <dbReference type="PROSITE-ProRule" id="PRU00804"/>
    </source>
</evidence>
<feature type="compositionally biased region" description="Polar residues" evidence="2">
    <location>
        <begin position="243"/>
        <end position="253"/>
    </location>
</feature>
<dbReference type="GO" id="GO:0051028">
    <property type="term" value="P:mRNA transport"/>
    <property type="evidence" value="ECO:0007669"/>
    <property type="project" value="UniProtKB-UniRule"/>
</dbReference>
<dbReference type="RefSeq" id="XP_025348456.1">
    <property type="nucleotide sequence ID" value="XM_025492199.1"/>
</dbReference>
<feature type="domain" description="RRM Nup35-type" evidence="3">
    <location>
        <begin position="434"/>
        <end position="521"/>
    </location>
</feature>
<organism evidence="4 5">
    <name type="scientific">Pseudomicrostroma glucosiphilum</name>
    <dbReference type="NCBI Taxonomy" id="1684307"/>
    <lineage>
        <taxon>Eukaryota</taxon>
        <taxon>Fungi</taxon>
        <taxon>Dikarya</taxon>
        <taxon>Basidiomycota</taxon>
        <taxon>Ustilaginomycotina</taxon>
        <taxon>Exobasidiomycetes</taxon>
        <taxon>Microstromatales</taxon>
        <taxon>Microstromatales incertae sedis</taxon>
        <taxon>Pseudomicrostroma</taxon>
    </lineage>
</organism>
<feature type="compositionally biased region" description="Gly residues" evidence="2">
    <location>
        <begin position="622"/>
        <end position="631"/>
    </location>
</feature>
<reference evidence="4 5" key="1">
    <citation type="journal article" date="2018" name="Mol. Biol. Evol.">
        <title>Broad Genomic Sampling Reveals a Smut Pathogenic Ancestry of the Fungal Clade Ustilaginomycotina.</title>
        <authorList>
            <person name="Kijpornyongpan T."/>
            <person name="Mondo S.J."/>
            <person name="Barry K."/>
            <person name="Sandor L."/>
            <person name="Lee J."/>
            <person name="Lipzen A."/>
            <person name="Pangilinan J."/>
            <person name="LaButti K."/>
            <person name="Hainaut M."/>
            <person name="Henrissat B."/>
            <person name="Grigoriev I.V."/>
            <person name="Spatafora J.W."/>
            <person name="Aime M.C."/>
        </authorList>
    </citation>
    <scope>NUCLEOTIDE SEQUENCE [LARGE SCALE GENOMIC DNA]</scope>
    <source>
        <strain evidence="4 5">MCA 4718</strain>
    </source>
</reference>
<evidence type="ECO:0000313" key="4">
    <source>
        <dbReference type="EMBL" id="PWN21296.1"/>
    </source>
</evidence>
<dbReference type="AlphaFoldDB" id="A0A316U7R9"/>
<dbReference type="GeneID" id="37013933"/>
<name>A0A316U7R9_9BASI</name>
<evidence type="ECO:0000256" key="2">
    <source>
        <dbReference type="SAM" id="MobiDB-lite"/>
    </source>
</evidence>
<feature type="region of interest" description="Disordered" evidence="2">
    <location>
        <begin position="622"/>
        <end position="655"/>
    </location>
</feature>
<feature type="region of interest" description="Disordered" evidence="2">
    <location>
        <begin position="553"/>
        <end position="582"/>
    </location>
</feature>
<dbReference type="STRING" id="1684307.A0A316U7R9"/>
<feature type="compositionally biased region" description="Low complexity" evidence="2">
    <location>
        <begin position="278"/>
        <end position="289"/>
    </location>
</feature>
<feature type="compositionally biased region" description="Low complexity" evidence="2">
    <location>
        <begin position="340"/>
        <end position="361"/>
    </location>
</feature>
<dbReference type="Pfam" id="PF05172">
    <property type="entry name" value="RRM_Nup35"/>
    <property type="match status" value="1"/>
</dbReference>
<gene>
    <name evidence="4" type="ORF">BCV69DRAFT_282031</name>
</gene>
<feature type="compositionally biased region" description="Polar residues" evidence="2">
    <location>
        <begin position="414"/>
        <end position="431"/>
    </location>
</feature>
<dbReference type="PROSITE" id="PS51472">
    <property type="entry name" value="RRM_NUP35"/>
    <property type="match status" value="1"/>
</dbReference>
<keyword evidence="1" id="KW-0906">Nuclear pore complex</keyword>
<dbReference type="EMBL" id="KZ819325">
    <property type="protein sequence ID" value="PWN21296.1"/>
    <property type="molecule type" value="Genomic_DNA"/>
</dbReference>
<dbReference type="OrthoDB" id="3365060at2759"/>
<keyword evidence="1" id="KW-0811">Translocation</keyword>
<protein>
    <recommendedName>
        <fullName evidence="3">RRM Nup35-type domain-containing protein</fullName>
    </recommendedName>
</protein>
<evidence type="ECO:0000259" key="3">
    <source>
        <dbReference type="PROSITE" id="PS51472"/>
    </source>
</evidence>
<keyword evidence="1" id="KW-0653">Protein transport</keyword>
<sequence>MFSFNQQGGGGAQQQPQQQQQPGMQPQGQPQQGPTSSFALSSSFSSFGNFNQQQQQPPQQRPAFGSPMTVQELGNQGQGQGQQQQQQPGQGQPGQQHFGGYGQQQSSQYQSSPFSGSTQQQPQQQQSFGYDQSQSQPQSQHQPWNAAQSFSASQFQQQPPYGQSHSSSPFNSSGMQMGNNSTFAGQDSSYHQNQQPQMQQTTYLPGYLSRIKGSGHSTRPYSASAAASRSNDPHSPPKESDSAPATSATPNQHSGRLSRDGSRSSAEGLGQPTSPMQGFSSSFFSSPSGVEGGGSTRGAQSESMFGAGGLRGSTARRGTPGGRGDSRDAPFGTPARDPRSSSLLRASSVGSPPGNSSLNGGADDDDAPPFEALADADVSRPDFGSSSFAMADSSMGGPATSTSPPRNGGLYPSPSMSQVLTRPSSTGPAPSGADSSLCTLLLYGFSSSLTSTVLSHFGGIGDIVSSSSLAPSSDGSASSECLRVVYSAPQFALRALRRSGELVAGVAYVGVRFADEGLHREVLLNGINSNMLLSAAGASSSASLGLSPSNAPAMPVSNGTTSSSSALSRPTRESTPSFGRPINIVDSPAAALRARANPNGAPGSSSPFGKVGSLFGAGVTGSGSGGSGAASGTGTPVKAGANGAQGPATPGGSVMGRIGDAIFGW</sequence>
<feature type="compositionally biased region" description="Low complexity" evidence="2">
    <location>
        <begin position="103"/>
        <end position="158"/>
    </location>
</feature>
<dbReference type="GO" id="GO:0005643">
    <property type="term" value="C:nuclear pore"/>
    <property type="evidence" value="ECO:0007669"/>
    <property type="project" value="UniProtKB-UniRule"/>
</dbReference>
<feature type="compositionally biased region" description="Low complexity" evidence="2">
    <location>
        <begin position="13"/>
        <end position="58"/>
    </location>
</feature>
<dbReference type="Gene3D" id="3.30.70.330">
    <property type="match status" value="1"/>
</dbReference>
<keyword evidence="1" id="KW-0509">mRNA transport</keyword>
<feature type="compositionally biased region" description="Polar residues" evidence="2">
    <location>
        <begin position="159"/>
        <end position="191"/>
    </location>
</feature>
<evidence type="ECO:0000313" key="5">
    <source>
        <dbReference type="Proteomes" id="UP000245942"/>
    </source>
</evidence>
<dbReference type="Proteomes" id="UP000245942">
    <property type="component" value="Unassembled WGS sequence"/>
</dbReference>
<keyword evidence="1" id="KW-0813">Transport</keyword>
<proteinExistence type="predicted"/>
<feature type="compositionally biased region" description="Basic and acidic residues" evidence="2">
    <location>
        <begin position="231"/>
        <end position="241"/>
    </location>
</feature>
<feature type="region of interest" description="Disordered" evidence="2">
    <location>
        <begin position="1"/>
        <end position="431"/>
    </location>
</feature>
<feature type="compositionally biased region" description="Low complexity" evidence="2">
    <location>
        <begin position="81"/>
        <end position="96"/>
    </location>
</feature>
<keyword evidence="5" id="KW-1185">Reference proteome</keyword>
<dbReference type="InterPro" id="IPR007846">
    <property type="entry name" value="RRM_NUP35_dom"/>
</dbReference>
<dbReference type="InterPro" id="IPR012677">
    <property type="entry name" value="Nucleotide-bd_a/b_plait_sf"/>
</dbReference>
<accession>A0A316U7R9</accession>